<feature type="compositionally biased region" description="Basic and acidic residues" evidence="8">
    <location>
        <begin position="414"/>
        <end position="423"/>
    </location>
</feature>
<organism evidence="9">
    <name type="scientific">Salvia splendens</name>
    <name type="common">Scarlet sage</name>
    <dbReference type="NCBI Taxonomy" id="180675"/>
    <lineage>
        <taxon>Eukaryota</taxon>
        <taxon>Viridiplantae</taxon>
        <taxon>Streptophyta</taxon>
        <taxon>Embryophyta</taxon>
        <taxon>Tracheophyta</taxon>
        <taxon>Spermatophyta</taxon>
        <taxon>Magnoliopsida</taxon>
        <taxon>eudicotyledons</taxon>
        <taxon>Gunneridae</taxon>
        <taxon>Pentapetalae</taxon>
        <taxon>asterids</taxon>
        <taxon>lamiids</taxon>
        <taxon>Lamiales</taxon>
        <taxon>Lamiaceae</taxon>
        <taxon>Nepetoideae</taxon>
        <taxon>Mentheae</taxon>
        <taxon>Salviinae</taxon>
        <taxon>Salvia</taxon>
        <taxon>Salvia subgen. Calosphace</taxon>
        <taxon>core Calosphace</taxon>
    </lineage>
</organism>
<comment type="subcellular location">
    <subcellularLocation>
        <location evidence="1">Nucleus</location>
    </subcellularLocation>
</comment>
<evidence type="ECO:0000256" key="2">
    <source>
        <dbReference type="ARBA" id="ARBA00022618"/>
    </source>
</evidence>
<accession>A0A8X8ZL59</accession>
<dbReference type="GO" id="GO:0035825">
    <property type="term" value="P:homologous recombination"/>
    <property type="evidence" value="ECO:0007669"/>
    <property type="project" value="UniProtKB-ARBA"/>
</dbReference>
<gene>
    <name evidence="9" type="ORF">SASPL_130986</name>
</gene>
<feature type="region of interest" description="Disordered" evidence="8">
    <location>
        <begin position="741"/>
        <end position="923"/>
    </location>
</feature>
<feature type="compositionally biased region" description="Basic and acidic residues" evidence="8">
    <location>
        <begin position="390"/>
        <end position="400"/>
    </location>
</feature>
<keyword evidence="4" id="KW-0498">Mitosis</keyword>
<feature type="compositionally biased region" description="Basic and acidic residues" evidence="8">
    <location>
        <begin position="436"/>
        <end position="445"/>
    </location>
</feature>
<evidence type="ECO:0000256" key="6">
    <source>
        <dbReference type="ARBA" id="ARBA00023242"/>
    </source>
</evidence>
<dbReference type="Proteomes" id="UP000298416">
    <property type="component" value="Unassembled WGS sequence"/>
</dbReference>
<evidence type="ECO:0000256" key="4">
    <source>
        <dbReference type="ARBA" id="ARBA00022776"/>
    </source>
</evidence>
<dbReference type="GO" id="GO:0006281">
    <property type="term" value="P:DNA repair"/>
    <property type="evidence" value="ECO:0007669"/>
    <property type="project" value="UniProtKB-KW"/>
</dbReference>
<dbReference type="InterPro" id="IPR011989">
    <property type="entry name" value="ARM-like"/>
</dbReference>
<feature type="compositionally biased region" description="Basic and acidic residues" evidence="8">
    <location>
        <begin position="452"/>
        <end position="462"/>
    </location>
</feature>
<dbReference type="AlphaFoldDB" id="A0A8X8ZL59"/>
<feature type="compositionally biased region" description="Acidic residues" evidence="8">
    <location>
        <begin position="424"/>
        <end position="435"/>
    </location>
</feature>
<keyword evidence="2" id="KW-0132">Cell division</keyword>
<feature type="compositionally biased region" description="Basic and acidic residues" evidence="8">
    <location>
        <begin position="775"/>
        <end position="821"/>
    </location>
</feature>
<feature type="compositionally biased region" description="Basic and acidic residues" evidence="8">
    <location>
        <begin position="581"/>
        <end position="624"/>
    </location>
</feature>
<dbReference type="Pfam" id="PF20168">
    <property type="entry name" value="PDS5"/>
    <property type="match status" value="1"/>
</dbReference>
<feature type="compositionally biased region" description="Basic and acidic residues" evidence="8">
    <location>
        <begin position="476"/>
        <end position="487"/>
    </location>
</feature>
<evidence type="ECO:0000256" key="5">
    <source>
        <dbReference type="ARBA" id="ARBA00023204"/>
    </source>
</evidence>
<dbReference type="GO" id="GO:0000785">
    <property type="term" value="C:chromatin"/>
    <property type="evidence" value="ECO:0007669"/>
    <property type="project" value="TreeGrafter"/>
</dbReference>
<protein>
    <recommendedName>
        <fullName evidence="11">Sister chromatid cohesion protein PDS5</fullName>
    </recommendedName>
</protein>
<evidence type="ECO:0000256" key="3">
    <source>
        <dbReference type="ARBA" id="ARBA00022763"/>
    </source>
</evidence>
<feature type="compositionally biased region" description="Polar residues" evidence="8">
    <location>
        <begin position="356"/>
        <end position="389"/>
    </location>
</feature>
<feature type="compositionally biased region" description="Basic and acidic residues" evidence="8">
    <location>
        <begin position="879"/>
        <end position="892"/>
    </location>
</feature>
<evidence type="ECO:0008006" key="11">
    <source>
        <dbReference type="Google" id="ProtNLM"/>
    </source>
</evidence>
<evidence type="ECO:0000313" key="10">
    <source>
        <dbReference type="Proteomes" id="UP000298416"/>
    </source>
</evidence>
<feature type="compositionally biased region" description="Basic and acidic residues" evidence="8">
    <location>
        <begin position="553"/>
        <end position="565"/>
    </location>
</feature>
<feature type="compositionally biased region" description="Polar residues" evidence="8">
    <location>
        <begin position="865"/>
        <end position="878"/>
    </location>
</feature>
<dbReference type="Gene3D" id="2.30.30.140">
    <property type="match status" value="1"/>
</dbReference>
<sequence length="923" mass="100945">MKDIALDSPIAAAHALLLTHRIITLQETILFLGLGFPGHFVHAFRFEWRDLITSVRMPSLSDKQLEERLTTAGKTLAHPPSSLDQLLPLLDGVEELLSKVEQSPPKTMQTALSPLTKALAMESLLEHSDIDVKVGVASCISEITRITAPDAPYDDEKMKDVFQLIVSSFENLSDVSSRSHEKRATILETVAKVRSCVIMLDLECDQMIVDMFQHFLKAISDHLDEPIIANMETIMTLVIEESEDISPDLLAPILATLKKNNQDVTPKARKLAERVIKNSADKLRPYLRPAVTSLNTSFDEYSEVVASVCEKNTGTVGHSNESITVKDLPVVEEKCTSASPAKDPGTSVAQDDGEGTNYQDKGSTAIRSPKSVVSNDNENGTNEITTEADTSNKVDSEGQHDANSTFRTESGDCNAHKPEKMEAEAEVEQVEEEAENHDTPDRDVHTSPIEVKPVEDPKSLDKAEDESVDAITEASKLVEAHIEESKPVEAVTEASPAQSGSHPDESLSETDIKETREETFDDEETVSVDTAPKKASEEESMSEVKKQRHSGKKLTDDSSDKDRALTEIVASKNDDGYASDSEDRSLDQAEKPKDASNKTDHGSTLKKGDVKKSGRGKPTSDKKTPKSSAKASHGKDTITQRKSQLKSTKPGGVQEETPRTSTKRKNNPGKEKASETRELGENLVGSKVEVWWPEDQLYYEGVIDSFDSAKKKHRVLYNDGDEEILNLKKEEWRFLNEDAVSNGDEDVEHSSHDTSSDVRVKRKGNMSSGTRSKRQKVEGSAKSKQKDTATKTGGKSKDDGKAESGSKENNLKGTKKSKDQSQKAGGKGQVDSAKASGRSKEDVSKNSSNLKQDNLRTPRSKGGKTLSSGGARTKSNASKVKESDKMKEKTPDTAKSSETAKGKAIDSAKSRESESKAGKKRRK</sequence>
<dbReference type="PANTHER" id="PTHR12663:SF3">
    <property type="entry name" value="SISTER CHROMATID COHESION PROTEIN PDS5 HOMOLOG C"/>
    <property type="match status" value="1"/>
</dbReference>
<dbReference type="GO" id="GO:0007064">
    <property type="term" value="P:mitotic sister chromatid cohesion"/>
    <property type="evidence" value="ECO:0007669"/>
    <property type="project" value="InterPro"/>
</dbReference>
<comment type="caution">
    <text evidence="9">The sequence shown here is derived from an EMBL/GenBank/DDBJ whole genome shotgun (WGS) entry which is preliminary data.</text>
</comment>
<dbReference type="InterPro" id="IPR039776">
    <property type="entry name" value="Pds5"/>
</dbReference>
<dbReference type="CDD" id="cd20404">
    <property type="entry name" value="Tudor_Agenet_AtEML-like"/>
    <property type="match status" value="1"/>
</dbReference>
<feature type="compositionally biased region" description="Basic and acidic residues" evidence="8">
    <location>
        <begin position="502"/>
        <end position="518"/>
    </location>
</feature>
<proteinExistence type="predicted"/>
<keyword evidence="7" id="KW-0131">Cell cycle</keyword>
<dbReference type="PANTHER" id="PTHR12663">
    <property type="entry name" value="ANDROGEN INDUCED INHIBITOR OF PROLIFERATION AS3 / PDS5-RELATED"/>
    <property type="match status" value="1"/>
</dbReference>
<feature type="compositionally biased region" description="Basic and acidic residues" evidence="8">
    <location>
        <begin position="531"/>
        <end position="545"/>
    </location>
</feature>
<feature type="compositionally biased region" description="Basic and acidic residues" evidence="8">
    <location>
        <begin position="898"/>
        <end position="917"/>
    </location>
</feature>
<keyword evidence="3" id="KW-0227">DNA damage</keyword>
<dbReference type="SUPFAM" id="SSF48371">
    <property type="entry name" value="ARM repeat"/>
    <property type="match status" value="1"/>
</dbReference>
<dbReference type="Gene3D" id="1.25.10.10">
    <property type="entry name" value="Leucine-rich Repeat Variant"/>
    <property type="match status" value="1"/>
</dbReference>
<evidence type="ECO:0000256" key="7">
    <source>
        <dbReference type="ARBA" id="ARBA00023306"/>
    </source>
</evidence>
<evidence type="ECO:0000256" key="8">
    <source>
        <dbReference type="SAM" id="MobiDB-lite"/>
    </source>
</evidence>
<keyword evidence="5" id="KW-0234">DNA repair</keyword>
<dbReference type="GO" id="GO:0051301">
    <property type="term" value="P:cell division"/>
    <property type="evidence" value="ECO:0007669"/>
    <property type="project" value="UniProtKB-KW"/>
</dbReference>
<feature type="compositionally biased region" description="Basic and acidic residues" evidence="8">
    <location>
        <begin position="748"/>
        <end position="759"/>
    </location>
</feature>
<keyword evidence="6" id="KW-0539">Nucleus</keyword>
<evidence type="ECO:0000256" key="1">
    <source>
        <dbReference type="ARBA" id="ARBA00004123"/>
    </source>
</evidence>
<feature type="compositionally biased region" description="Basic and acidic residues" evidence="8">
    <location>
        <begin position="668"/>
        <end position="680"/>
    </location>
</feature>
<name>A0A8X8ZL59_SALSN</name>
<reference evidence="9" key="1">
    <citation type="submission" date="2018-01" db="EMBL/GenBank/DDBJ databases">
        <authorList>
            <person name="Mao J.F."/>
        </authorList>
    </citation>
    <scope>NUCLEOTIDE SEQUENCE</scope>
    <source>
        <strain evidence="9">Huo1</strain>
        <tissue evidence="9">Leaf</tissue>
    </source>
</reference>
<dbReference type="SUPFAM" id="SSF63748">
    <property type="entry name" value="Tudor/PWWP/MBT"/>
    <property type="match status" value="1"/>
</dbReference>
<dbReference type="EMBL" id="PNBA02000011">
    <property type="protein sequence ID" value="KAG6407984.1"/>
    <property type="molecule type" value="Genomic_DNA"/>
</dbReference>
<evidence type="ECO:0000313" key="9">
    <source>
        <dbReference type="EMBL" id="KAG6407984.1"/>
    </source>
</evidence>
<reference evidence="9" key="2">
    <citation type="submission" date="2020-08" db="EMBL/GenBank/DDBJ databases">
        <title>Plant Genome Project.</title>
        <authorList>
            <person name="Zhang R.-G."/>
        </authorList>
    </citation>
    <scope>NUCLEOTIDE SEQUENCE</scope>
    <source>
        <strain evidence="9">Huo1</strain>
        <tissue evidence="9">Leaf</tissue>
    </source>
</reference>
<keyword evidence="10" id="KW-1185">Reference proteome</keyword>
<feature type="compositionally biased region" description="Polar residues" evidence="8">
    <location>
        <begin position="845"/>
        <end position="857"/>
    </location>
</feature>
<dbReference type="GO" id="GO:0005634">
    <property type="term" value="C:nucleus"/>
    <property type="evidence" value="ECO:0007669"/>
    <property type="project" value="UniProtKB-SubCell"/>
</dbReference>
<dbReference type="InterPro" id="IPR016024">
    <property type="entry name" value="ARM-type_fold"/>
</dbReference>
<feature type="region of interest" description="Disordered" evidence="8">
    <location>
        <begin position="334"/>
        <end position="685"/>
    </location>
</feature>